<evidence type="ECO:0000256" key="1">
    <source>
        <dbReference type="SAM" id="MobiDB-lite"/>
    </source>
</evidence>
<feature type="compositionally biased region" description="Low complexity" evidence="1">
    <location>
        <begin position="70"/>
        <end position="81"/>
    </location>
</feature>
<gene>
    <name evidence="2" type="ORF">PCAL00307_LOCUS15989</name>
</gene>
<dbReference type="AlphaFoldDB" id="A0A7S4EA05"/>
<organism evidence="2">
    <name type="scientific">Pelagomonas calceolata</name>
    <dbReference type="NCBI Taxonomy" id="35677"/>
    <lineage>
        <taxon>Eukaryota</taxon>
        <taxon>Sar</taxon>
        <taxon>Stramenopiles</taxon>
        <taxon>Ochrophyta</taxon>
        <taxon>Pelagophyceae</taxon>
        <taxon>Pelagomonadales</taxon>
        <taxon>Pelagomonadaceae</taxon>
        <taxon>Pelagomonas</taxon>
    </lineage>
</organism>
<dbReference type="EMBL" id="HBIW01018572">
    <property type="protein sequence ID" value="CAE0700553.1"/>
    <property type="molecule type" value="Transcribed_RNA"/>
</dbReference>
<protein>
    <submittedName>
        <fullName evidence="2">Uncharacterized protein</fullName>
    </submittedName>
</protein>
<proteinExistence type="predicted"/>
<evidence type="ECO:0000313" key="2">
    <source>
        <dbReference type="EMBL" id="CAE0700553.1"/>
    </source>
</evidence>
<reference evidence="2" key="1">
    <citation type="submission" date="2021-01" db="EMBL/GenBank/DDBJ databases">
        <authorList>
            <person name="Corre E."/>
            <person name="Pelletier E."/>
            <person name="Niang G."/>
            <person name="Scheremetjew M."/>
            <person name="Finn R."/>
            <person name="Kale V."/>
            <person name="Holt S."/>
            <person name="Cochrane G."/>
            <person name="Meng A."/>
            <person name="Brown T."/>
            <person name="Cohen L."/>
        </authorList>
    </citation>
    <scope>NUCLEOTIDE SEQUENCE</scope>
    <source>
        <strain evidence="2">CCMP1756</strain>
    </source>
</reference>
<sequence>MAERRPNDHNNIRVQLDVLRDRLAEQRAILDTLVEANAEDGPALQETAQLLADTEVALQEAREEYKRRTQATPASAPATAPDGPPEATQTDRRDRDRDPSRDRSRSPTAPSRLDTS</sequence>
<name>A0A7S4EA05_9STRA</name>
<feature type="region of interest" description="Disordered" evidence="1">
    <location>
        <begin position="61"/>
        <end position="116"/>
    </location>
</feature>
<feature type="compositionally biased region" description="Basic and acidic residues" evidence="1">
    <location>
        <begin position="89"/>
        <end position="105"/>
    </location>
</feature>
<accession>A0A7S4EA05</accession>